<dbReference type="Proteomes" id="UP000307440">
    <property type="component" value="Unassembled WGS sequence"/>
</dbReference>
<dbReference type="PANTHER" id="PTHR35871:SF1">
    <property type="entry name" value="CXC1-LIKE CYSTEINE CLUSTER ASSOCIATED WITH KDZ TRANSPOSASES DOMAIN-CONTAINING PROTEIN"/>
    <property type="match status" value="1"/>
</dbReference>
<dbReference type="InterPro" id="IPR038717">
    <property type="entry name" value="Tc1-like_DDE_dom"/>
</dbReference>
<dbReference type="InterPro" id="IPR036397">
    <property type="entry name" value="RNaseH_sf"/>
</dbReference>
<name>A0A5C3KID3_COPMA</name>
<feature type="non-terminal residue" evidence="3">
    <location>
        <position position="320"/>
    </location>
</feature>
<protein>
    <recommendedName>
        <fullName evidence="2">Tc1-like transposase DDE domain-containing protein</fullName>
    </recommendedName>
</protein>
<dbReference type="Pfam" id="PF13358">
    <property type="entry name" value="DDE_3"/>
    <property type="match status" value="1"/>
</dbReference>
<dbReference type="AlphaFoldDB" id="A0A5C3KID3"/>
<evidence type="ECO:0000259" key="2">
    <source>
        <dbReference type="Pfam" id="PF13358"/>
    </source>
</evidence>
<feature type="domain" description="Tc1-like transposase DDE" evidence="2">
    <location>
        <begin position="227"/>
        <end position="274"/>
    </location>
</feature>
<evidence type="ECO:0000256" key="1">
    <source>
        <dbReference type="SAM" id="MobiDB-lite"/>
    </source>
</evidence>
<dbReference type="OrthoDB" id="10039611at2759"/>
<proteinExistence type="predicted"/>
<dbReference type="Gene3D" id="3.30.420.10">
    <property type="entry name" value="Ribonuclease H-like superfamily/Ribonuclease H"/>
    <property type="match status" value="1"/>
</dbReference>
<reference evidence="3 4" key="1">
    <citation type="journal article" date="2019" name="Nat. Ecol. Evol.">
        <title>Megaphylogeny resolves global patterns of mushroom evolution.</title>
        <authorList>
            <person name="Varga T."/>
            <person name="Krizsan K."/>
            <person name="Foldi C."/>
            <person name="Dima B."/>
            <person name="Sanchez-Garcia M."/>
            <person name="Sanchez-Ramirez S."/>
            <person name="Szollosi G.J."/>
            <person name="Szarkandi J.G."/>
            <person name="Papp V."/>
            <person name="Albert L."/>
            <person name="Andreopoulos W."/>
            <person name="Angelini C."/>
            <person name="Antonin V."/>
            <person name="Barry K.W."/>
            <person name="Bougher N.L."/>
            <person name="Buchanan P."/>
            <person name="Buyck B."/>
            <person name="Bense V."/>
            <person name="Catcheside P."/>
            <person name="Chovatia M."/>
            <person name="Cooper J."/>
            <person name="Damon W."/>
            <person name="Desjardin D."/>
            <person name="Finy P."/>
            <person name="Geml J."/>
            <person name="Haridas S."/>
            <person name="Hughes K."/>
            <person name="Justo A."/>
            <person name="Karasinski D."/>
            <person name="Kautmanova I."/>
            <person name="Kiss B."/>
            <person name="Kocsube S."/>
            <person name="Kotiranta H."/>
            <person name="LaButti K.M."/>
            <person name="Lechner B.E."/>
            <person name="Liimatainen K."/>
            <person name="Lipzen A."/>
            <person name="Lukacs Z."/>
            <person name="Mihaltcheva S."/>
            <person name="Morgado L.N."/>
            <person name="Niskanen T."/>
            <person name="Noordeloos M.E."/>
            <person name="Ohm R.A."/>
            <person name="Ortiz-Santana B."/>
            <person name="Ovrebo C."/>
            <person name="Racz N."/>
            <person name="Riley R."/>
            <person name="Savchenko A."/>
            <person name="Shiryaev A."/>
            <person name="Soop K."/>
            <person name="Spirin V."/>
            <person name="Szebenyi C."/>
            <person name="Tomsovsky M."/>
            <person name="Tulloss R.E."/>
            <person name="Uehling J."/>
            <person name="Grigoriev I.V."/>
            <person name="Vagvolgyi C."/>
            <person name="Papp T."/>
            <person name="Martin F.M."/>
            <person name="Miettinen O."/>
            <person name="Hibbett D.S."/>
            <person name="Nagy L.G."/>
        </authorList>
    </citation>
    <scope>NUCLEOTIDE SEQUENCE [LARGE SCALE GENOMIC DNA]</scope>
    <source>
        <strain evidence="3 4">CBS 121175</strain>
    </source>
</reference>
<evidence type="ECO:0000313" key="4">
    <source>
        <dbReference type="Proteomes" id="UP000307440"/>
    </source>
</evidence>
<keyword evidence="4" id="KW-1185">Reference proteome</keyword>
<dbReference type="GO" id="GO:0003676">
    <property type="term" value="F:nucleic acid binding"/>
    <property type="evidence" value="ECO:0007669"/>
    <property type="project" value="InterPro"/>
</dbReference>
<dbReference type="EMBL" id="ML210323">
    <property type="protein sequence ID" value="TFK19844.1"/>
    <property type="molecule type" value="Genomic_DNA"/>
</dbReference>
<feature type="region of interest" description="Disordered" evidence="1">
    <location>
        <begin position="109"/>
        <end position="138"/>
    </location>
</feature>
<gene>
    <name evidence="3" type="ORF">FA15DRAFT_600799</name>
</gene>
<accession>A0A5C3KID3</accession>
<sequence length="320" mass="36885">MDSESTFYAHDRREARWVSNEESPTPYAKGEGVSLMVADFVSDAYGFLKSPDGQESARKIFRAGKNRDGYFTNDDILRQAEDAMQILDKYYPHEDHVFVYDNATTHQKRSDDALSARKMPRNVPQPGTNWGLKRPVLGPDGKPVKHKVRMAHGKFNDQPQDFYFPHGHPRAGVFKGMANILEERGFGSMAGVLAQCKGFKCMPDKPRCCCRRMLYEQPDFANVPSLLEQMCKKRGYDVLFLPKFHPELNPIEMCWGRAKYWYRRNPSSSKDEDLERNMLSALDSVTQAEIRRYSRRCRRFLDAYHVGLSGKQAAWASKKY</sequence>
<dbReference type="PANTHER" id="PTHR35871">
    <property type="entry name" value="EXPRESSED PROTEIN"/>
    <property type="match status" value="1"/>
</dbReference>
<evidence type="ECO:0000313" key="3">
    <source>
        <dbReference type="EMBL" id="TFK19844.1"/>
    </source>
</evidence>
<organism evidence="3 4">
    <name type="scientific">Coprinopsis marcescibilis</name>
    <name type="common">Agaric fungus</name>
    <name type="synonym">Psathyrella marcescibilis</name>
    <dbReference type="NCBI Taxonomy" id="230819"/>
    <lineage>
        <taxon>Eukaryota</taxon>
        <taxon>Fungi</taxon>
        <taxon>Dikarya</taxon>
        <taxon>Basidiomycota</taxon>
        <taxon>Agaricomycotina</taxon>
        <taxon>Agaricomycetes</taxon>
        <taxon>Agaricomycetidae</taxon>
        <taxon>Agaricales</taxon>
        <taxon>Agaricineae</taxon>
        <taxon>Psathyrellaceae</taxon>
        <taxon>Coprinopsis</taxon>
    </lineage>
</organism>